<evidence type="ECO:0000256" key="2">
    <source>
        <dbReference type="SAM" id="Phobius"/>
    </source>
</evidence>
<keyword evidence="2" id="KW-0472">Membrane</keyword>
<accession>A0ABM3YW20</accession>
<name>A0ABM3YW20_PANGU</name>
<dbReference type="PANTHER" id="PTHR47740">
    <property type="entry name" value="LCK-INTERACTING TRANSMEMBRANE ADAPTER 1, LIME1"/>
    <property type="match status" value="1"/>
</dbReference>
<evidence type="ECO:0000313" key="4">
    <source>
        <dbReference type="RefSeq" id="XP_060540304.1"/>
    </source>
</evidence>
<dbReference type="RefSeq" id="XP_060540304.1">
    <property type="nucleotide sequence ID" value="XM_060684321.1"/>
</dbReference>
<dbReference type="Proteomes" id="UP001652622">
    <property type="component" value="Unplaced"/>
</dbReference>
<gene>
    <name evidence="4" type="primary">LOC132709726</name>
</gene>
<dbReference type="GeneID" id="132709726"/>
<organism evidence="3 4">
    <name type="scientific">Pantherophis guttatus</name>
    <name type="common">Corn snake</name>
    <name type="synonym">Elaphe guttata</name>
    <dbReference type="NCBI Taxonomy" id="94885"/>
    <lineage>
        <taxon>Eukaryota</taxon>
        <taxon>Metazoa</taxon>
        <taxon>Chordata</taxon>
        <taxon>Craniata</taxon>
        <taxon>Vertebrata</taxon>
        <taxon>Euteleostomi</taxon>
        <taxon>Lepidosauria</taxon>
        <taxon>Squamata</taxon>
        <taxon>Bifurcata</taxon>
        <taxon>Unidentata</taxon>
        <taxon>Episquamata</taxon>
        <taxon>Toxicofera</taxon>
        <taxon>Serpentes</taxon>
        <taxon>Colubroidea</taxon>
        <taxon>Colubridae</taxon>
        <taxon>Colubrinae</taxon>
        <taxon>Pantherophis</taxon>
    </lineage>
</organism>
<sequence>MASVFGEGPVGGLPFFIAGMSLLSACFVALCAACKRKDESKLPSQDDAQVLCDEPAVPGPTVPLAFGGSLPNLQHGSERDPGDANNTPAPLTLPRPPNKDDNTVGSCSALILLQRDLPNVPSSPDMTYSNLSFPKRAEVVTLCESQRVEGEESQNVHPAEDKIVENIPGHQAEAGGPSYACVVKKKKKTTDGKQTWVEMDKPQEMSLPTSTALSPPTKEIEEMYSVVCKEKKKKKAQRSEEAAPQAKEMMVSQESNGIASYQSSSLPTATEPYYDTVPCEPRTKVASQPVAEPAYESVDTYWDKVKKKAKAPKKKMAPENLYESIDQVAIYSQQGQGRTSQLES</sequence>
<feature type="region of interest" description="Disordered" evidence="1">
    <location>
        <begin position="63"/>
        <end position="100"/>
    </location>
</feature>
<evidence type="ECO:0000256" key="1">
    <source>
        <dbReference type="SAM" id="MobiDB-lite"/>
    </source>
</evidence>
<feature type="transmembrane region" description="Helical" evidence="2">
    <location>
        <begin position="12"/>
        <end position="34"/>
    </location>
</feature>
<dbReference type="InterPro" id="IPR026072">
    <property type="entry name" value="Lime1"/>
</dbReference>
<keyword evidence="2" id="KW-0812">Transmembrane</keyword>
<reference evidence="4" key="1">
    <citation type="submission" date="2025-08" db="UniProtKB">
        <authorList>
            <consortium name="RefSeq"/>
        </authorList>
    </citation>
    <scope>IDENTIFICATION</scope>
    <source>
        <tissue evidence="4">Blood</tissue>
    </source>
</reference>
<protein>
    <submittedName>
        <fullName evidence="4">Uncharacterized protein LOC132709726</fullName>
    </submittedName>
</protein>
<evidence type="ECO:0000313" key="3">
    <source>
        <dbReference type="Proteomes" id="UP001652622"/>
    </source>
</evidence>
<dbReference type="PANTHER" id="PTHR47740:SF1">
    <property type="entry name" value="LCK-INTERACTING TRANSMEMBRANE ADAPTER 1"/>
    <property type="match status" value="1"/>
</dbReference>
<keyword evidence="2" id="KW-1133">Transmembrane helix</keyword>
<proteinExistence type="predicted"/>
<keyword evidence="3" id="KW-1185">Reference proteome</keyword>